<evidence type="ECO:0000313" key="3">
    <source>
        <dbReference type="Proteomes" id="UP001445076"/>
    </source>
</evidence>
<evidence type="ECO:0008006" key="4">
    <source>
        <dbReference type="Google" id="ProtNLM"/>
    </source>
</evidence>
<keyword evidence="3" id="KW-1185">Reference proteome</keyword>
<feature type="compositionally biased region" description="Basic and acidic residues" evidence="1">
    <location>
        <begin position="97"/>
        <end position="163"/>
    </location>
</feature>
<reference evidence="2 3" key="1">
    <citation type="journal article" date="2024" name="BMC Genomics">
        <title>Genome assembly of redclaw crayfish (Cherax quadricarinatus) provides insights into its immune adaptation and hypoxia tolerance.</title>
        <authorList>
            <person name="Liu Z."/>
            <person name="Zheng J."/>
            <person name="Li H."/>
            <person name="Fang K."/>
            <person name="Wang S."/>
            <person name="He J."/>
            <person name="Zhou D."/>
            <person name="Weng S."/>
            <person name="Chi M."/>
            <person name="Gu Z."/>
            <person name="He J."/>
            <person name="Li F."/>
            <person name="Wang M."/>
        </authorList>
    </citation>
    <scope>NUCLEOTIDE SEQUENCE [LARGE SCALE GENOMIC DNA]</scope>
    <source>
        <strain evidence="2">ZL_2023a</strain>
    </source>
</reference>
<comment type="caution">
    <text evidence="2">The sequence shown here is derived from an EMBL/GenBank/DDBJ whole genome shotgun (WGS) entry which is preliminary data.</text>
</comment>
<protein>
    <recommendedName>
        <fullName evidence="4">Ubiquitin-like domain-containing protein</fullName>
    </recommendedName>
</protein>
<name>A0AAW0VQZ4_CHEQU</name>
<dbReference type="EMBL" id="JARKIK010002385">
    <property type="protein sequence ID" value="KAK8719351.1"/>
    <property type="molecule type" value="Genomic_DNA"/>
</dbReference>
<dbReference type="Proteomes" id="UP001445076">
    <property type="component" value="Unassembled WGS sequence"/>
</dbReference>
<sequence>MDSPAAVGTLYFKSSRFGKENSVKVPLEENGYMSGQMARLAILRKLGTSVNTLKVLVNGKFISDESFIRNETHVYIMTRMEEEKIHDDCPLQQEGGFPHKREGDYPHKRESDLTHKREGDGPRKRKSDCPRKREGDCPRKREGDGPRKRKSDCPRKRHGDLPLKRKGNLPEEWEGDFLHKWEHDFPRKKENDCPRKRKCDFPRKRENDFSPERYDYVCHKQQDDFRRNLIDDNQRKRNDDGNRKRKRDFHSECQDDSASANKKQRPNRDKKTIMECLRPFTNKKPDFESQDSQELDKDEELRRLEKIWAQAADRLALDTWMHAPSWSDPKSSWVSRFMVKYENV</sequence>
<gene>
    <name evidence="2" type="ORF">OTU49_014085</name>
</gene>
<organism evidence="2 3">
    <name type="scientific">Cherax quadricarinatus</name>
    <name type="common">Australian red claw crayfish</name>
    <dbReference type="NCBI Taxonomy" id="27406"/>
    <lineage>
        <taxon>Eukaryota</taxon>
        <taxon>Metazoa</taxon>
        <taxon>Ecdysozoa</taxon>
        <taxon>Arthropoda</taxon>
        <taxon>Crustacea</taxon>
        <taxon>Multicrustacea</taxon>
        <taxon>Malacostraca</taxon>
        <taxon>Eumalacostraca</taxon>
        <taxon>Eucarida</taxon>
        <taxon>Decapoda</taxon>
        <taxon>Pleocyemata</taxon>
        <taxon>Astacidea</taxon>
        <taxon>Parastacoidea</taxon>
        <taxon>Parastacidae</taxon>
        <taxon>Cherax</taxon>
    </lineage>
</organism>
<accession>A0AAW0VQZ4</accession>
<evidence type="ECO:0000313" key="2">
    <source>
        <dbReference type="EMBL" id="KAK8719351.1"/>
    </source>
</evidence>
<feature type="compositionally biased region" description="Basic and acidic residues" evidence="1">
    <location>
        <begin position="225"/>
        <end position="242"/>
    </location>
</feature>
<feature type="region of interest" description="Disordered" evidence="1">
    <location>
        <begin position="225"/>
        <end position="296"/>
    </location>
</feature>
<evidence type="ECO:0000256" key="1">
    <source>
        <dbReference type="SAM" id="MobiDB-lite"/>
    </source>
</evidence>
<dbReference type="AlphaFoldDB" id="A0AAW0VQZ4"/>
<feature type="region of interest" description="Disordered" evidence="1">
    <location>
        <begin position="184"/>
        <end position="213"/>
    </location>
</feature>
<feature type="region of interest" description="Disordered" evidence="1">
    <location>
        <begin position="87"/>
        <end position="168"/>
    </location>
</feature>
<proteinExistence type="predicted"/>